<dbReference type="SMART" id="SM00248">
    <property type="entry name" value="ANK"/>
    <property type="match status" value="12"/>
</dbReference>
<evidence type="ECO:0000256" key="2">
    <source>
        <dbReference type="ARBA" id="ARBA00023043"/>
    </source>
</evidence>
<sequence length="1153" mass="127246">MASLDRMEDDLVEDVFLQEGLCPTIAEHAVQCNSLFRKYMVLPEIVPDPTIIDDQLARFTLWASNMDVYGPLNVSLDYRLRFSPTVVDIIHQLLDVICDTLVSLKPINEPPKSPSRKRQRISQYSNSEATRRDDDDESDEDSYEDQVEENVSKITDTIGGTVSRLFRLSNAVRKSAKANRARKIERYIDNEEANTAIGEMRLYTECYIRFRFPMAPDSLRAALVEANALRLRRLYYQRSHRRHIELSVQNPQTGPLVVQLPKVKESTPAIRFAPSVLSKPATANKVSGRAGPPPVPVTNATTARQTAVGAFYAKSTTEVPRAKSALVNNNLSFPPLPPTQECPYCGVIIEFKNIKLWYNHVIGDLEPFICVFSACLETGQHGTSPLTFESSKAWISHMQNAHGHTWECRAPSHNPITFDQEIKYQQHSIQEHGVPEAHAGVLSNAARRPNLDKVLECPFGDDFLPPDEVESNAVFSSEALQLHVAAHIKEIALLTLQKLPSDGDEIAENVDSDQPLEDDGPGLVNRRESMYSILDEGDLVFRDDSEAADDTWDHRTEAMNASVTVLDLEDKDDLGMTKLHHATQAGDLPLVESLISEGLNLGSRDNAGRTALHYASMEQFRGADSMIILLNAGGRAIVNQGDDNGQTALHYAAERDFTGCIKVLVDHGGDIYTSDNYGFSPFLWAVVADERNAVVMLLDMGADVNSSSADGKSALAWAACLGRTWIASVLLRYGASVSGNGNTQMVPLEEAATFGSIHVVQELLSLGGDVNYRDRDGWSAIHWAAEEGHEKVVRLLLNEGADVHAVSSYGTSPLHCAANGGNIAIVSLLLEQGADPLKSTCHGWTALHHAAFMGHSQIVQLLLKDDRVRSSASQQDNHGWSVLHLAIHSRNLATLDVLIDNSVIAETRALFDESGLTAEDWLDLSSSSHSYKATSNLAFSKSRCCRAATGLRQAVISGNVPMVKLIIRKGYSVNDMDSGRRTALYYAVKRRMHSIVDLLLDSGADPSILPVGRKSWEEFTSNNEVLRRLQQAGYRRRGTDPAVERKIRLAIRAPGQFSVPHRSVSFAPDESISPMSWQSTPLVPDQSLSSVLVSSAPSFPDTSAPVTTDQMNDNKRRLPDNSALAPTPQTNDNKRKSDTVRSRATRFWKRLVR</sequence>
<dbReference type="Pfam" id="PF26082">
    <property type="entry name" value="zf-C2H2_AcuF"/>
    <property type="match status" value="1"/>
</dbReference>
<keyword evidence="1" id="KW-0677">Repeat</keyword>
<dbReference type="InterPro" id="IPR036770">
    <property type="entry name" value="Ankyrin_rpt-contain_sf"/>
</dbReference>
<accession>A0A2K0TQ63</accession>
<feature type="repeat" description="ANK" evidence="3">
    <location>
        <begin position="574"/>
        <end position="606"/>
    </location>
</feature>
<evidence type="ECO:0000256" key="1">
    <source>
        <dbReference type="ARBA" id="ARBA00022737"/>
    </source>
</evidence>
<dbReference type="Gene3D" id="1.25.40.20">
    <property type="entry name" value="Ankyrin repeat-containing domain"/>
    <property type="match status" value="3"/>
</dbReference>
<feature type="repeat" description="ANK" evidence="3">
    <location>
        <begin position="644"/>
        <end position="676"/>
    </location>
</feature>
<feature type="repeat" description="ANK" evidence="3">
    <location>
        <begin position="809"/>
        <end position="835"/>
    </location>
</feature>
<evidence type="ECO:0000313" key="7">
    <source>
        <dbReference type="Proteomes" id="UP000236546"/>
    </source>
</evidence>
<gene>
    <name evidence="6" type="ORF">TGAMA5MH_01488</name>
</gene>
<dbReference type="GO" id="GO:0006508">
    <property type="term" value="P:proteolysis"/>
    <property type="evidence" value="ECO:0007669"/>
    <property type="project" value="InterPro"/>
</dbReference>
<dbReference type="InterPro" id="IPR058925">
    <property type="entry name" value="zf-C2H2_AcuF"/>
</dbReference>
<dbReference type="PROSITE" id="PS50088">
    <property type="entry name" value="ANK_REPEAT"/>
    <property type="match status" value="10"/>
</dbReference>
<dbReference type="OrthoDB" id="20872at2759"/>
<dbReference type="SUPFAM" id="SSF48403">
    <property type="entry name" value="Ankyrin repeat"/>
    <property type="match status" value="2"/>
</dbReference>
<evidence type="ECO:0000259" key="5">
    <source>
        <dbReference type="PROSITE" id="PS50175"/>
    </source>
</evidence>
<feature type="compositionally biased region" description="Acidic residues" evidence="4">
    <location>
        <begin position="134"/>
        <end position="148"/>
    </location>
</feature>
<dbReference type="InterPro" id="IPR001969">
    <property type="entry name" value="Aspartic_peptidase_AS"/>
</dbReference>
<dbReference type="PROSITE" id="PS00141">
    <property type="entry name" value="ASP_PROTEASE"/>
    <property type="match status" value="1"/>
</dbReference>
<dbReference type="PANTHER" id="PTHR24171">
    <property type="entry name" value="ANKYRIN REPEAT DOMAIN-CONTAINING PROTEIN 39-RELATED"/>
    <property type="match status" value="1"/>
</dbReference>
<feature type="compositionally biased region" description="Polar residues" evidence="4">
    <location>
        <begin position="1100"/>
        <end position="1111"/>
    </location>
</feature>
<dbReference type="PRINTS" id="PR01415">
    <property type="entry name" value="ANKYRIN"/>
</dbReference>
<dbReference type="InterPro" id="IPR002110">
    <property type="entry name" value="Ankyrin_rpt"/>
</dbReference>
<dbReference type="Pfam" id="PF12796">
    <property type="entry name" value="Ank_2"/>
    <property type="match status" value="5"/>
</dbReference>
<comment type="caution">
    <text evidence="6">The sequence shown here is derived from an EMBL/GenBank/DDBJ whole genome shotgun (WGS) entry which is preliminary data.</text>
</comment>
<name>A0A2K0TQ63_9HYPO</name>
<reference evidence="6 7" key="1">
    <citation type="submission" date="2017-02" db="EMBL/GenBank/DDBJ databases">
        <title>Genomes of Trichoderma spp. with biocontrol activity.</title>
        <authorList>
            <person name="Gardiner D."/>
            <person name="Kazan K."/>
            <person name="Vos C."/>
            <person name="Harvey P."/>
        </authorList>
    </citation>
    <scope>NUCLEOTIDE SEQUENCE [LARGE SCALE GENOMIC DNA]</scope>
    <source>
        <strain evidence="6 7">A5MH</strain>
    </source>
</reference>
<feature type="repeat" description="ANK" evidence="3">
    <location>
        <begin position="979"/>
        <end position="1011"/>
    </location>
</feature>
<protein>
    <recommendedName>
        <fullName evidence="5">Peptidase A2 domain-containing protein</fullName>
    </recommendedName>
</protein>
<feature type="repeat" description="ANK" evidence="3">
    <location>
        <begin position="776"/>
        <end position="808"/>
    </location>
</feature>
<dbReference type="AlphaFoldDB" id="A0A2K0TQ63"/>
<feature type="region of interest" description="Disordered" evidence="4">
    <location>
        <begin position="108"/>
        <end position="150"/>
    </location>
</feature>
<evidence type="ECO:0000256" key="3">
    <source>
        <dbReference type="PROSITE-ProRule" id="PRU00023"/>
    </source>
</evidence>
<dbReference type="GO" id="GO:0004190">
    <property type="term" value="F:aspartic-type endopeptidase activity"/>
    <property type="evidence" value="ECO:0007669"/>
    <property type="project" value="InterPro"/>
</dbReference>
<dbReference type="PROSITE" id="PS50297">
    <property type="entry name" value="ANK_REP_REGION"/>
    <property type="match status" value="7"/>
</dbReference>
<proteinExistence type="predicted"/>
<evidence type="ECO:0000256" key="4">
    <source>
        <dbReference type="SAM" id="MobiDB-lite"/>
    </source>
</evidence>
<keyword evidence="2 3" id="KW-0040">ANK repeat</keyword>
<dbReference type="InterPro" id="IPR001995">
    <property type="entry name" value="Peptidase_A2_cat"/>
</dbReference>
<feature type="repeat" description="ANK" evidence="3">
    <location>
        <begin position="842"/>
        <end position="864"/>
    </location>
</feature>
<feature type="repeat" description="ANK" evidence="3">
    <location>
        <begin position="710"/>
        <end position="742"/>
    </location>
</feature>
<feature type="compositionally biased region" description="Basic and acidic residues" evidence="4">
    <location>
        <begin position="1132"/>
        <end position="1141"/>
    </location>
</feature>
<dbReference type="PROSITE" id="PS50175">
    <property type="entry name" value="ASP_PROT_RETROV"/>
    <property type="match status" value="1"/>
</dbReference>
<evidence type="ECO:0000313" key="6">
    <source>
        <dbReference type="EMBL" id="PNP47665.1"/>
    </source>
</evidence>
<dbReference type="Proteomes" id="UP000236546">
    <property type="component" value="Unassembled WGS sequence"/>
</dbReference>
<feature type="region of interest" description="Disordered" evidence="4">
    <location>
        <begin position="1094"/>
        <end position="1142"/>
    </location>
</feature>
<feature type="repeat" description="ANK" evidence="3">
    <location>
        <begin position="743"/>
        <end position="775"/>
    </location>
</feature>
<dbReference type="EMBL" id="MTYH01000013">
    <property type="protein sequence ID" value="PNP47665.1"/>
    <property type="molecule type" value="Genomic_DNA"/>
</dbReference>
<feature type="domain" description="Peptidase A2" evidence="5">
    <location>
        <begin position="996"/>
        <end position="1010"/>
    </location>
</feature>
<feature type="repeat" description="ANK" evidence="3">
    <location>
        <begin position="677"/>
        <end position="709"/>
    </location>
</feature>
<feature type="repeat" description="ANK" evidence="3">
    <location>
        <begin position="946"/>
        <end position="978"/>
    </location>
</feature>
<organism evidence="6 7">
    <name type="scientific">Trichoderma gamsii</name>
    <dbReference type="NCBI Taxonomy" id="398673"/>
    <lineage>
        <taxon>Eukaryota</taxon>
        <taxon>Fungi</taxon>
        <taxon>Dikarya</taxon>
        <taxon>Ascomycota</taxon>
        <taxon>Pezizomycotina</taxon>
        <taxon>Sordariomycetes</taxon>
        <taxon>Hypocreomycetidae</taxon>
        <taxon>Hypocreales</taxon>
        <taxon>Hypocreaceae</taxon>
        <taxon>Trichoderma</taxon>
    </lineage>
</organism>